<proteinExistence type="predicted"/>
<dbReference type="SUPFAM" id="SSF52540">
    <property type="entry name" value="P-loop containing nucleoside triphosphate hydrolases"/>
    <property type="match status" value="1"/>
</dbReference>
<gene>
    <name evidence="1" type="ORF">HQN60_12500</name>
</gene>
<dbReference type="Proteomes" id="UP000504844">
    <property type="component" value="Chromosome"/>
</dbReference>
<dbReference type="InterPro" id="IPR027417">
    <property type="entry name" value="P-loop_NTPase"/>
</dbReference>
<sequence>MKPQIIIGLTGKAGAGKDTVADYLVTQKFTKIAYADRLRDDVCFAWGIAPELLTERSTKEIPQTALAISGCQDSRFLQHILIVLAGDDRSQWEIEARMPRAPRWIMQRWGDYRRALFGADYFLIELANKIAEIDGHIVVSDVRFDNEAQQLNQLGAWLWQIQRPNLTAVTHHASEQGIKSGWIDCDINNSGTIDHLIENAADKLTLAIFGEKAA</sequence>
<organism evidence="1 2">
    <name type="scientific">Deefgea piscis</name>
    <dbReference type="NCBI Taxonomy" id="2739061"/>
    <lineage>
        <taxon>Bacteria</taxon>
        <taxon>Pseudomonadati</taxon>
        <taxon>Pseudomonadota</taxon>
        <taxon>Betaproteobacteria</taxon>
        <taxon>Neisseriales</taxon>
        <taxon>Chitinibacteraceae</taxon>
        <taxon>Deefgea</taxon>
    </lineage>
</organism>
<accession>A0A6M8STQ2</accession>
<evidence type="ECO:0000313" key="2">
    <source>
        <dbReference type="Proteomes" id="UP000504844"/>
    </source>
</evidence>
<reference evidence="1 2" key="1">
    <citation type="submission" date="2020-05" db="EMBL/GenBank/DDBJ databases">
        <title>Complete genome sequence of Deefgea sp. D17.</title>
        <authorList>
            <person name="Bae J.-W."/>
            <person name="Han J.E."/>
        </authorList>
    </citation>
    <scope>NUCLEOTIDE SEQUENCE [LARGE SCALE GENOMIC DNA]</scope>
    <source>
        <strain evidence="1 2">D17</strain>
    </source>
</reference>
<protein>
    <recommendedName>
        <fullName evidence="3">Dephospho-CoA kinase</fullName>
    </recommendedName>
</protein>
<dbReference type="InterPro" id="IPR048444">
    <property type="entry name" value="DNMK"/>
</dbReference>
<dbReference type="EMBL" id="CP054143">
    <property type="protein sequence ID" value="QKJ67458.1"/>
    <property type="molecule type" value="Genomic_DNA"/>
</dbReference>
<dbReference type="Gene3D" id="3.40.50.300">
    <property type="entry name" value="P-loop containing nucleotide triphosphate hydrolases"/>
    <property type="match status" value="2"/>
</dbReference>
<dbReference type="Pfam" id="PF21448">
    <property type="entry name" value="DNMK"/>
    <property type="match status" value="1"/>
</dbReference>
<dbReference type="AlphaFoldDB" id="A0A6M8STQ2"/>
<keyword evidence="2" id="KW-1185">Reference proteome</keyword>
<dbReference type="KEGG" id="dee:HQN60_12500"/>
<dbReference type="RefSeq" id="WP_173533960.1">
    <property type="nucleotide sequence ID" value="NZ_CP054143.1"/>
</dbReference>
<evidence type="ECO:0008006" key="3">
    <source>
        <dbReference type="Google" id="ProtNLM"/>
    </source>
</evidence>
<evidence type="ECO:0000313" key="1">
    <source>
        <dbReference type="EMBL" id="QKJ67458.1"/>
    </source>
</evidence>
<name>A0A6M8STQ2_9NEIS</name>